<sequence>MYNLKQLESIASGDKEFVREMLDIFIKVTPEDLAKIQDAIDAKNYESISKLSHKLVSSYNLINYKNVFLIKKLEEMGKNSEPIETITPVFERLNSETRNIIHDMNKDLP</sequence>
<dbReference type="GO" id="GO:0000160">
    <property type="term" value="P:phosphorelay signal transduction system"/>
    <property type="evidence" value="ECO:0007669"/>
    <property type="project" value="InterPro"/>
</dbReference>
<comment type="caution">
    <text evidence="3">The sequence shown here is derived from an EMBL/GenBank/DDBJ whole genome shotgun (WGS) entry which is preliminary data.</text>
</comment>
<proteinExistence type="predicted"/>
<feature type="modified residue" description="Phosphohistidine" evidence="1">
    <location>
        <position position="53"/>
    </location>
</feature>
<dbReference type="InterPro" id="IPR008207">
    <property type="entry name" value="Sig_transdc_His_kin_Hpt_dom"/>
</dbReference>
<dbReference type="Gene3D" id="1.20.120.160">
    <property type="entry name" value="HPT domain"/>
    <property type="match status" value="1"/>
</dbReference>
<dbReference type="Proteomes" id="UP000478505">
    <property type="component" value="Unassembled WGS sequence"/>
</dbReference>
<evidence type="ECO:0000313" key="4">
    <source>
        <dbReference type="Proteomes" id="UP000478505"/>
    </source>
</evidence>
<evidence type="ECO:0000259" key="2">
    <source>
        <dbReference type="PROSITE" id="PS50894"/>
    </source>
</evidence>
<evidence type="ECO:0000256" key="1">
    <source>
        <dbReference type="PROSITE-ProRule" id="PRU00110"/>
    </source>
</evidence>
<dbReference type="EMBL" id="JAAIKD010000005">
    <property type="protein sequence ID" value="NEV94532.1"/>
    <property type="molecule type" value="Genomic_DNA"/>
</dbReference>
<gene>
    <name evidence="3" type="ORF">G3567_10300</name>
</gene>
<accession>A0A6B3R2L5</accession>
<keyword evidence="1" id="KW-0597">Phosphoprotein</keyword>
<evidence type="ECO:0000313" key="3">
    <source>
        <dbReference type="EMBL" id="NEV94532.1"/>
    </source>
</evidence>
<dbReference type="InterPro" id="IPR036641">
    <property type="entry name" value="HPT_dom_sf"/>
</dbReference>
<feature type="domain" description="HPt" evidence="2">
    <location>
        <begin position="14"/>
        <end position="107"/>
    </location>
</feature>
<protein>
    <submittedName>
        <fullName evidence="3">Hpt domain-containing protein</fullName>
    </submittedName>
</protein>
<dbReference type="AlphaFoldDB" id="A0A6B3R2L5"/>
<keyword evidence="4" id="KW-1185">Reference proteome</keyword>
<dbReference type="GO" id="GO:0004672">
    <property type="term" value="F:protein kinase activity"/>
    <property type="evidence" value="ECO:0007669"/>
    <property type="project" value="UniProtKB-ARBA"/>
</dbReference>
<name>A0A6B3R2L5_9FLAO</name>
<dbReference type="RefSeq" id="WP_164005247.1">
    <property type="nucleotide sequence ID" value="NZ_JAAIKD010000005.1"/>
</dbReference>
<dbReference type="PROSITE" id="PS50894">
    <property type="entry name" value="HPT"/>
    <property type="match status" value="1"/>
</dbReference>
<dbReference type="SUPFAM" id="SSF47226">
    <property type="entry name" value="Histidine-containing phosphotransfer domain, HPT domain"/>
    <property type="match status" value="1"/>
</dbReference>
<reference evidence="3 4" key="1">
    <citation type="submission" date="2020-02" db="EMBL/GenBank/DDBJ databases">
        <title>Flavobacteriaceae Psychroflexus bacterium YR1-1, complete genome.</title>
        <authorList>
            <person name="Li Y."/>
            <person name="Wu S."/>
        </authorList>
    </citation>
    <scope>NUCLEOTIDE SEQUENCE [LARGE SCALE GENOMIC DNA]</scope>
    <source>
        <strain evidence="3 4">YR1-1</strain>
    </source>
</reference>
<organism evidence="3 4">
    <name type="scientific">Psychroflexus aurantiacus</name>
    <dbReference type="NCBI Taxonomy" id="2709310"/>
    <lineage>
        <taxon>Bacteria</taxon>
        <taxon>Pseudomonadati</taxon>
        <taxon>Bacteroidota</taxon>
        <taxon>Flavobacteriia</taxon>
        <taxon>Flavobacteriales</taxon>
        <taxon>Flavobacteriaceae</taxon>
        <taxon>Psychroflexus</taxon>
    </lineage>
</organism>